<proteinExistence type="predicted"/>
<dbReference type="Proteomes" id="UP000063063">
    <property type="component" value="Chromosome 17"/>
</dbReference>
<dbReference type="GeneID" id="22573747"/>
<dbReference type="OrthoDB" id="10250354at2759"/>
<dbReference type="RefSeq" id="XP_010697695.1">
    <property type="nucleotide sequence ID" value="XM_010699393.1"/>
</dbReference>
<keyword evidence="1" id="KW-0812">Transmembrane</keyword>
<keyword evidence="1" id="KW-0472">Membrane</keyword>
<gene>
    <name evidence="3" type="ORF">LPMP_170040</name>
</gene>
<dbReference type="PROSITE" id="PS50076">
    <property type="entry name" value="DNAJ_2"/>
    <property type="match status" value="1"/>
</dbReference>
<name>A0A088RLV3_LEIPA</name>
<dbReference type="EMBL" id="CP009386">
    <property type="protein sequence ID" value="AIN97042.1"/>
    <property type="molecule type" value="Genomic_DNA"/>
</dbReference>
<evidence type="ECO:0000259" key="2">
    <source>
        <dbReference type="PROSITE" id="PS50076"/>
    </source>
</evidence>
<reference evidence="3 4" key="1">
    <citation type="journal article" date="2015" name="Sci. Rep.">
        <title>The genome of Leishmania panamensis: insights into genomics of the L. (Viannia) subgenus.</title>
        <authorList>
            <person name="Llanes A."/>
            <person name="Restrepo C.M."/>
            <person name="Vecchio G.D."/>
            <person name="Anguizola F.J."/>
            <person name="Lleonart R."/>
        </authorList>
    </citation>
    <scope>NUCLEOTIDE SEQUENCE [LARGE SCALE GENOMIC DNA]</scope>
    <source>
        <strain evidence="3 4">MHOM/PA/94/PSC-1</strain>
    </source>
</reference>
<dbReference type="AlphaFoldDB" id="A0A088RLV3"/>
<dbReference type="VEuPathDB" id="TriTrypDB:LPAL13_170005700"/>
<evidence type="ECO:0000313" key="4">
    <source>
        <dbReference type="Proteomes" id="UP000063063"/>
    </source>
</evidence>
<feature type="domain" description="J" evidence="2">
    <location>
        <begin position="84"/>
        <end position="146"/>
    </location>
</feature>
<keyword evidence="4" id="KW-1185">Reference proteome</keyword>
<dbReference type="Pfam" id="PF00226">
    <property type="entry name" value="DnaJ"/>
    <property type="match status" value="1"/>
</dbReference>
<keyword evidence="1" id="KW-1133">Transmembrane helix</keyword>
<sequence>MRRLAVGAGPAATQWQPCLLTLRYATTGAQHSYKPGCFVLALRFLFVALTPTSLQRRLAIRMQTGMELTEELEKELQWLQKHGSPLQVMGLPDHAELVEVRARYRSLVLETHPDTAKGTTGENEYAILQTAYKMSVNPLSLWHQNGASPALHRQLLQTSRKKLHRLDRVRVFAIFSYIVMLLICVFFSTVVVSHSLESALRFFDPEFYHFMVQQEREEDRKRAAGEVVDTDPKRLAPTAVRRLLFPGQFIHEGSEGKERGRK</sequence>
<accession>A0A088RLV3</accession>
<dbReference type="InterPro" id="IPR036869">
    <property type="entry name" value="J_dom_sf"/>
</dbReference>
<evidence type="ECO:0000313" key="3">
    <source>
        <dbReference type="EMBL" id="AIN97042.1"/>
    </source>
</evidence>
<dbReference type="eggNOG" id="ENOG502QVGA">
    <property type="taxonomic scope" value="Eukaryota"/>
</dbReference>
<organism evidence="3 4">
    <name type="scientific">Leishmania panamensis</name>
    <dbReference type="NCBI Taxonomy" id="5679"/>
    <lineage>
        <taxon>Eukaryota</taxon>
        <taxon>Discoba</taxon>
        <taxon>Euglenozoa</taxon>
        <taxon>Kinetoplastea</taxon>
        <taxon>Metakinetoplastina</taxon>
        <taxon>Trypanosomatida</taxon>
        <taxon>Trypanosomatidae</taxon>
        <taxon>Leishmaniinae</taxon>
        <taxon>Leishmania</taxon>
        <taxon>Leishmania guyanensis species complex</taxon>
    </lineage>
</organism>
<dbReference type="SUPFAM" id="SSF46565">
    <property type="entry name" value="Chaperone J-domain"/>
    <property type="match status" value="1"/>
</dbReference>
<dbReference type="InterPro" id="IPR001623">
    <property type="entry name" value="DnaJ_domain"/>
</dbReference>
<protein>
    <submittedName>
        <fullName evidence="3">DNaJ chaperone family protein, putative</fullName>
    </submittedName>
</protein>
<feature type="transmembrane region" description="Helical" evidence="1">
    <location>
        <begin position="169"/>
        <end position="192"/>
    </location>
</feature>
<dbReference type="CDD" id="cd06257">
    <property type="entry name" value="DnaJ"/>
    <property type="match status" value="1"/>
</dbReference>
<dbReference type="VEuPathDB" id="TriTrypDB:LPMP_170040"/>
<evidence type="ECO:0000256" key="1">
    <source>
        <dbReference type="SAM" id="Phobius"/>
    </source>
</evidence>
<dbReference type="FunFam" id="1.10.287.110:FF:000146">
    <property type="entry name" value="Chaperone protein DNAj"/>
    <property type="match status" value="1"/>
</dbReference>
<dbReference type="KEGG" id="lpan:LPMP_170040"/>
<dbReference type="Gene3D" id="1.10.287.110">
    <property type="entry name" value="DnaJ domain"/>
    <property type="match status" value="1"/>
</dbReference>